<evidence type="ECO:0000256" key="1">
    <source>
        <dbReference type="ARBA" id="ARBA00004496"/>
    </source>
</evidence>
<evidence type="ECO:0000256" key="12">
    <source>
        <dbReference type="ARBA" id="ARBA00034013"/>
    </source>
</evidence>
<dbReference type="InterPro" id="IPR014756">
    <property type="entry name" value="Ig_E-set"/>
</dbReference>
<dbReference type="SUPFAM" id="SSF51445">
    <property type="entry name" value="(Trans)glycosidases"/>
    <property type="match status" value="1"/>
</dbReference>
<comment type="subcellular location">
    <subcellularLocation>
        <location evidence="1 15">Cytoplasm</location>
    </subcellularLocation>
</comment>
<evidence type="ECO:0000256" key="5">
    <source>
        <dbReference type="ARBA" id="ARBA00015938"/>
    </source>
</evidence>
<dbReference type="GO" id="GO:0033942">
    <property type="term" value="F:4-alpha-D-(1-&gt;4)-alpha-D-glucanotrehalose trehalohydrolase activity"/>
    <property type="evidence" value="ECO:0007669"/>
    <property type="project" value="UniProtKB-EC"/>
</dbReference>
<dbReference type="CDD" id="cd11325">
    <property type="entry name" value="AmyAc_GTHase"/>
    <property type="match status" value="1"/>
</dbReference>
<evidence type="ECO:0000256" key="13">
    <source>
        <dbReference type="NCBIfam" id="TIGR02402"/>
    </source>
</evidence>
<dbReference type="EMBL" id="VFYP01000001">
    <property type="protein sequence ID" value="TPP12011.1"/>
    <property type="molecule type" value="Genomic_DNA"/>
</dbReference>
<dbReference type="InterPro" id="IPR017853">
    <property type="entry name" value="GH"/>
</dbReference>
<dbReference type="CDD" id="cd02853">
    <property type="entry name" value="E_set_MTHase_like_N"/>
    <property type="match status" value="1"/>
</dbReference>
<feature type="active site" description="Proton donor" evidence="15">
    <location>
        <position position="302"/>
    </location>
</feature>
<keyword evidence="8" id="KW-0119">Carbohydrate metabolism</keyword>
<keyword evidence="9 14" id="KW-0326">Glycosidase</keyword>
<dbReference type="InterPro" id="IPR013780">
    <property type="entry name" value="Glyco_hydro_b"/>
</dbReference>
<dbReference type="Gene3D" id="2.60.40.10">
    <property type="entry name" value="Immunoglobulins"/>
    <property type="match status" value="1"/>
</dbReference>
<evidence type="ECO:0000256" key="9">
    <source>
        <dbReference type="ARBA" id="ARBA00023295"/>
    </source>
</evidence>
<dbReference type="Pfam" id="PF00128">
    <property type="entry name" value="Alpha-amylase"/>
    <property type="match status" value="1"/>
</dbReference>
<dbReference type="PANTHER" id="PTHR43651:SF11">
    <property type="entry name" value="MALTO-OLIGOSYLTREHALOSE TREHALOHYDROLASE"/>
    <property type="match status" value="1"/>
</dbReference>
<dbReference type="GO" id="GO:0005992">
    <property type="term" value="P:trehalose biosynthetic process"/>
    <property type="evidence" value="ECO:0007669"/>
    <property type="project" value="UniProtKB-UniRule"/>
</dbReference>
<dbReference type="InterPro" id="IPR044901">
    <property type="entry name" value="Trehalose_TreZ_E-set_sf"/>
</dbReference>
<dbReference type="UniPathway" id="UPA00299"/>
<evidence type="ECO:0000256" key="7">
    <source>
        <dbReference type="ARBA" id="ARBA00022801"/>
    </source>
</evidence>
<evidence type="ECO:0000256" key="14">
    <source>
        <dbReference type="PIRNR" id="PIRNR006337"/>
    </source>
</evidence>
<gene>
    <name evidence="18" type="primary">treZ</name>
    <name evidence="18" type="ORF">FJQ55_02700</name>
</gene>
<evidence type="ECO:0000256" key="2">
    <source>
        <dbReference type="ARBA" id="ARBA00005199"/>
    </source>
</evidence>
<dbReference type="OrthoDB" id="9800174at2"/>
<dbReference type="GO" id="GO:0005737">
    <property type="term" value="C:cytoplasm"/>
    <property type="evidence" value="ECO:0007669"/>
    <property type="project" value="UniProtKB-SubCell"/>
</dbReference>
<evidence type="ECO:0000256" key="10">
    <source>
        <dbReference type="ARBA" id="ARBA00032057"/>
    </source>
</evidence>
<dbReference type="EC" id="3.2.1.141" evidence="4 13"/>
<evidence type="ECO:0000313" key="18">
    <source>
        <dbReference type="EMBL" id="TPP12011.1"/>
    </source>
</evidence>
<evidence type="ECO:0000256" key="8">
    <source>
        <dbReference type="ARBA" id="ARBA00023277"/>
    </source>
</evidence>
<comment type="pathway">
    <text evidence="2 14">Glycan biosynthesis; trehalose biosynthesis.</text>
</comment>
<dbReference type="AlphaFoldDB" id="A0A504UYZ7"/>
<comment type="catalytic activity">
    <reaction evidence="12 14">
        <text>hydrolysis of (1-&gt;4)-alpha-D-glucosidic linkage in 4-alpha-D-[(1-&gt;4)-alpha-D-glucanosyl]n trehalose to yield trehalose and (1-&gt;4)-alpha-D-glucan.</text>
        <dbReference type="EC" id="3.2.1.141"/>
    </reaction>
</comment>
<reference evidence="18 19" key="1">
    <citation type="submission" date="2019-06" db="EMBL/GenBank/DDBJ databases">
        <title>Rhizobium sp. CL12 isolated from roots of soybean.</title>
        <authorList>
            <person name="Wang C."/>
        </authorList>
    </citation>
    <scope>NUCLEOTIDE SEQUENCE [LARGE SCALE GENOMIC DNA]</scope>
    <source>
        <strain evidence="18 19">CL12</strain>
    </source>
</reference>
<keyword evidence="19" id="KW-1185">Reference proteome</keyword>
<dbReference type="NCBIfam" id="TIGR02402">
    <property type="entry name" value="trehalose_TreZ"/>
    <property type="match status" value="1"/>
</dbReference>
<evidence type="ECO:0000256" key="6">
    <source>
        <dbReference type="ARBA" id="ARBA00022490"/>
    </source>
</evidence>
<evidence type="ECO:0000256" key="15">
    <source>
        <dbReference type="PIRSR" id="PIRSR006337-1"/>
    </source>
</evidence>
<keyword evidence="6" id="KW-0963">Cytoplasm</keyword>
<name>A0A504UYZ7_9HYPH</name>
<evidence type="ECO:0000313" key="19">
    <source>
        <dbReference type="Proteomes" id="UP000316429"/>
    </source>
</evidence>
<evidence type="ECO:0000256" key="4">
    <source>
        <dbReference type="ARBA" id="ARBA00012268"/>
    </source>
</evidence>
<dbReference type="Gene3D" id="3.20.20.80">
    <property type="entry name" value="Glycosidases"/>
    <property type="match status" value="1"/>
</dbReference>
<dbReference type="Proteomes" id="UP000316429">
    <property type="component" value="Unassembled WGS sequence"/>
</dbReference>
<sequence>MGKGSDLEYRVFPKSWGAEYTAAGEVRFRLWAPSLDKLTLRLDGDEVAMSPAADGWFELLATNVAPGTPYAYVLPDGLAVPDPAGRALESDVHGSSLIVDPTAYRWRNTEWKGRPWSEAVIYELHIGTFTEEGTFAAAAEKLEELAATGITVVEMMPVAAFGGTRGWGYDGVLFYTPHPAYGTPDDMKAFIDRAHELGLMVMLDVVYNHFGIDGNYLTVYAPEVMHTEGTPWGPTIDFARKPCRDFVIENALYWLEEFNLDGLRLDAADQIKDETSEVHILEELALVAREALMGRHVHLVLEDGRSITRFHERNEDNAVRLYDGVWNDGFHHLVHAWATGEHGGHYKPFANDFWRRIGRSLATGFALQGETIEGEGDKIFGEPSGHLPPVTFVNFVQNHDQVGNRARGDRLWIQVDDDLRNRLMAMLLLSPQIPLVFMGDEFASHSRFYFFSDYPKELQQNTPEDRLKQARDFGSGDDVTLDEVADPNDPETFRISKMDWEEAQSPRSRKARDFFAELLGKRREHLMPLLIDIGGGIGHVLQAEQGILAIDWQLGEVRWQFRANFTDAPVMVPPVRGTTVHVSSAAAESDMRDLGELAAQSLIFVQS</sequence>
<comment type="caution">
    <text evidence="18">The sequence shown here is derived from an EMBL/GenBank/DDBJ whole genome shotgun (WGS) entry which is preliminary data.</text>
</comment>
<dbReference type="InterPro" id="IPR013783">
    <property type="entry name" value="Ig-like_fold"/>
</dbReference>
<feature type="active site" description="Nucleophile" evidence="15">
    <location>
        <position position="266"/>
    </location>
</feature>
<dbReference type="SMART" id="SM00642">
    <property type="entry name" value="Aamy"/>
    <property type="match status" value="1"/>
</dbReference>
<dbReference type="InterPro" id="IPR006047">
    <property type="entry name" value="GH13_cat_dom"/>
</dbReference>
<proteinExistence type="inferred from homology"/>
<accession>A0A504UYZ7</accession>
<feature type="domain" description="Glycosyl hydrolase family 13 catalytic" evidence="17">
    <location>
        <begin position="123"/>
        <end position="471"/>
    </location>
</feature>
<dbReference type="InterPro" id="IPR012768">
    <property type="entry name" value="Trehalose_TreZ"/>
</dbReference>
<dbReference type="PIRSF" id="PIRSF006337">
    <property type="entry name" value="Trehalose_TreZ"/>
    <property type="match status" value="1"/>
</dbReference>
<dbReference type="Gene3D" id="1.10.10.760">
    <property type="entry name" value="E-set domains of sugar-utilizing enzymes"/>
    <property type="match status" value="1"/>
</dbReference>
<evidence type="ECO:0000256" key="3">
    <source>
        <dbReference type="ARBA" id="ARBA00008061"/>
    </source>
</evidence>
<evidence type="ECO:0000256" key="11">
    <source>
        <dbReference type="ARBA" id="ARBA00033284"/>
    </source>
</evidence>
<evidence type="ECO:0000256" key="16">
    <source>
        <dbReference type="PIRSR" id="PIRSR006337-3"/>
    </source>
</evidence>
<keyword evidence="7 14" id="KW-0378">Hydrolase</keyword>
<dbReference type="PANTHER" id="PTHR43651">
    <property type="entry name" value="1,4-ALPHA-GLUCAN-BRANCHING ENZYME"/>
    <property type="match status" value="1"/>
</dbReference>
<evidence type="ECO:0000259" key="17">
    <source>
        <dbReference type="SMART" id="SM00642"/>
    </source>
</evidence>
<feature type="site" description="Transition state stabilizer" evidence="16">
    <location>
        <position position="400"/>
    </location>
</feature>
<comment type="similarity">
    <text evidence="3 14">Belongs to the glycosyl hydrolase 13 family.</text>
</comment>
<protein>
    <recommendedName>
        <fullName evidence="5 13">Malto-oligosyltrehalose trehalohydrolase</fullName>
        <shortName evidence="14">MTHase</shortName>
        <ecNumber evidence="4 13">3.2.1.141</ecNumber>
    </recommendedName>
    <alternativeName>
        <fullName evidence="11 14">4-alpha-D-((1-&gt;4)-alpha-D-glucano)trehalose trehalohydrolase</fullName>
    </alternativeName>
    <alternativeName>
        <fullName evidence="10 14">Maltooligosyl trehalose trehalohydrolase</fullName>
    </alternativeName>
</protein>
<organism evidence="18 19">
    <name type="scientific">Rhizobium glycinendophyticum</name>
    <dbReference type="NCBI Taxonomy" id="2589807"/>
    <lineage>
        <taxon>Bacteria</taxon>
        <taxon>Pseudomonadati</taxon>
        <taxon>Pseudomonadota</taxon>
        <taxon>Alphaproteobacteria</taxon>
        <taxon>Hyphomicrobiales</taxon>
        <taxon>Rhizobiaceae</taxon>
        <taxon>Rhizobium/Agrobacterium group</taxon>
        <taxon>Rhizobium</taxon>
    </lineage>
</organism>
<dbReference type="SUPFAM" id="SSF81296">
    <property type="entry name" value="E set domains"/>
    <property type="match status" value="1"/>
</dbReference>
<dbReference type="Gene3D" id="2.60.40.1180">
    <property type="entry name" value="Golgi alpha-mannosidase II"/>
    <property type="match status" value="1"/>
</dbReference>